<sequence>MEEEKAAAYYDELNRKGEGARRFKQGLGFSSDEPQPASFTSNPATSSSSFLSGFVRAGAAPTQLPKPTRPPPPPEAAPRQRRRSRSPSPSRPRPRSRSPSRSRRRRSRSRSRSRERRRRSRSREREDRRTSHYRSRSRSPSRRSGRNSHDEARRDRHGDRRRDDSGDGRQKGHGGRDGGKVDYSRLIQGYDKMSPAERVKAKMKFQLSETASKDSTLGTATVGWGRFEFNKDAPLDEDNNDVEGANDDASLVKHIGKSFRLSAVESKNENTVRDAHDEAMFGIPTSSNVDTETAEDELKTNDEAEKAEDVEAQPETSLISAEVISSASMYFVYLYVCQKILTKQIFIRFLQCKKGRGEKGFRSCGRVQIHEVTEAPTPSVDMTREELEKAVRKESRMSLLY</sequence>
<evidence type="ECO:0000313" key="2">
    <source>
        <dbReference type="Proteomes" id="UP001732700"/>
    </source>
</evidence>
<reference evidence="1" key="2">
    <citation type="submission" date="2025-09" db="UniProtKB">
        <authorList>
            <consortium name="EnsemblPlants"/>
        </authorList>
    </citation>
    <scope>IDENTIFICATION</scope>
</reference>
<keyword evidence="2" id="KW-1185">Reference proteome</keyword>
<dbReference type="Proteomes" id="UP001732700">
    <property type="component" value="Chromosome 3D"/>
</dbReference>
<accession>A0ACD5VY99</accession>
<evidence type="ECO:0000313" key="1">
    <source>
        <dbReference type="EnsemblPlants" id="AVESA.00010b.r2.3DG0544250.2.CDS"/>
    </source>
</evidence>
<name>A0ACD5VY99_AVESA</name>
<protein>
    <submittedName>
        <fullName evidence="1">Uncharacterized protein</fullName>
    </submittedName>
</protein>
<organism evidence="1 2">
    <name type="scientific">Avena sativa</name>
    <name type="common">Oat</name>
    <dbReference type="NCBI Taxonomy" id="4498"/>
    <lineage>
        <taxon>Eukaryota</taxon>
        <taxon>Viridiplantae</taxon>
        <taxon>Streptophyta</taxon>
        <taxon>Embryophyta</taxon>
        <taxon>Tracheophyta</taxon>
        <taxon>Spermatophyta</taxon>
        <taxon>Magnoliopsida</taxon>
        <taxon>Liliopsida</taxon>
        <taxon>Poales</taxon>
        <taxon>Poaceae</taxon>
        <taxon>BOP clade</taxon>
        <taxon>Pooideae</taxon>
        <taxon>Poodae</taxon>
        <taxon>Poeae</taxon>
        <taxon>Poeae Chloroplast Group 1 (Aveneae type)</taxon>
        <taxon>Aveninae</taxon>
        <taxon>Avena</taxon>
    </lineage>
</organism>
<dbReference type="EnsemblPlants" id="AVESA.00010b.r2.3DG0544250.2">
    <property type="protein sequence ID" value="AVESA.00010b.r2.3DG0544250.2.CDS"/>
    <property type="gene ID" value="AVESA.00010b.r2.3DG0544250"/>
</dbReference>
<proteinExistence type="predicted"/>
<reference evidence="1" key="1">
    <citation type="submission" date="2021-05" db="EMBL/GenBank/DDBJ databases">
        <authorList>
            <person name="Scholz U."/>
            <person name="Mascher M."/>
            <person name="Fiebig A."/>
        </authorList>
    </citation>
    <scope>NUCLEOTIDE SEQUENCE [LARGE SCALE GENOMIC DNA]</scope>
</reference>